<dbReference type="Pfam" id="PF20431">
    <property type="entry name" value="E_motif"/>
    <property type="match status" value="1"/>
</dbReference>
<dbReference type="Gene3D" id="1.25.40.10">
    <property type="entry name" value="Tetratricopeptide repeat domain"/>
    <property type="match status" value="2"/>
</dbReference>
<reference evidence="3" key="1">
    <citation type="submission" date="2022-08" db="EMBL/GenBank/DDBJ databases">
        <authorList>
            <person name="Gutierrez-Valencia J."/>
        </authorList>
    </citation>
    <scope>NUCLEOTIDE SEQUENCE</scope>
</reference>
<keyword evidence="1" id="KW-0677">Repeat</keyword>
<dbReference type="FunFam" id="1.25.40.10:FF:000366">
    <property type="entry name" value="Pentatricopeptide (PPR) repeat-containing protein"/>
    <property type="match status" value="1"/>
</dbReference>
<evidence type="ECO:0000313" key="4">
    <source>
        <dbReference type="Proteomes" id="UP001154282"/>
    </source>
</evidence>
<dbReference type="InterPro" id="IPR046849">
    <property type="entry name" value="E2_motif"/>
</dbReference>
<dbReference type="InterPro" id="IPR011990">
    <property type="entry name" value="TPR-like_helical_dom_sf"/>
</dbReference>
<dbReference type="Pfam" id="PF20430">
    <property type="entry name" value="Eplus_motif"/>
    <property type="match status" value="1"/>
</dbReference>
<dbReference type="FunFam" id="1.25.40.10:FF:000031">
    <property type="entry name" value="Pentatricopeptide repeat-containing protein mitochondrial"/>
    <property type="match status" value="1"/>
</dbReference>
<dbReference type="PROSITE" id="PS51375">
    <property type="entry name" value="PPR"/>
    <property type="match status" value="1"/>
</dbReference>
<dbReference type="PANTHER" id="PTHR47926:SF347">
    <property type="entry name" value="PENTATRICOPEPTIDE REPEAT-CONTAINING PROTEIN"/>
    <property type="match status" value="1"/>
</dbReference>
<dbReference type="InterPro" id="IPR046960">
    <property type="entry name" value="PPR_At4g14850-like_plant"/>
</dbReference>
<dbReference type="InterPro" id="IPR002885">
    <property type="entry name" value="PPR_rpt"/>
</dbReference>
<dbReference type="GO" id="GO:0003723">
    <property type="term" value="F:RNA binding"/>
    <property type="evidence" value="ECO:0007669"/>
    <property type="project" value="InterPro"/>
</dbReference>
<dbReference type="GO" id="GO:0009451">
    <property type="term" value="P:RNA modification"/>
    <property type="evidence" value="ECO:0007669"/>
    <property type="project" value="InterPro"/>
</dbReference>
<name>A0AAV0IPE4_9ROSI</name>
<evidence type="ECO:0000313" key="3">
    <source>
        <dbReference type="EMBL" id="CAI0398664.1"/>
    </source>
</evidence>
<gene>
    <name evidence="3" type="ORF">LITE_LOCUS9990</name>
</gene>
<dbReference type="Proteomes" id="UP001154282">
    <property type="component" value="Unassembled WGS sequence"/>
</dbReference>
<comment type="caution">
    <text evidence="3">The sequence shown here is derived from an EMBL/GenBank/DDBJ whole genome shotgun (WGS) entry which is preliminary data.</text>
</comment>
<proteinExistence type="predicted"/>
<evidence type="ECO:0000256" key="2">
    <source>
        <dbReference type="PROSITE-ProRule" id="PRU00708"/>
    </source>
</evidence>
<sequence>MAVKLGLTLDAFVGGALVDLYGKCGDMNSAEKVFDGLDTKDLVSWNALISGFAQNEYPEKALKAFRDMQSRHLEPNSVTVACILSVCIHGGEVAMGWKYFNSMTQDYNLEPRVEHYTCMVDLLGRAGNLNQAYDLIKEMPCSPDDRIWGSLLGSCKNHGNVGLARVVASHIFELDPTSIGYRTLLSNLYEESGRWNEVSQVRTEIRDTGVRKQPGCSWIEVDNNIHTFTAADCSHPLCEEIYATLESLSVEIKEEGYVPLSQSTAVGSHTKD</sequence>
<evidence type="ECO:0008006" key="5">
    <source>
        <dbReference type="Google" id="ProtNLM"/>
    </source>
</evidence>
<dbReference type="Pfam" id="PF13041">
    <property type="entry name" value="PPR_2"/>
    <property type="match status" value="1"/>
</dbReference>
<protein>
    <recommendedName>
        <fullName evidence="5">Pentatricopeptide repeat-containing protein</fullName>
    </recommendedName>
</protein>
<dbReference type="EMBL" id="CAMGYJ010000004">
    <property type="protein sequence ID" value="CAI0398664.1"/>
    <property type="molecule type" value="Genomic_DNA"/>
</dbReference>
<keyword evidence="4" id="KW-1185">Reference proteome</keyword>
<dbReference type="NCBIfam" id="TIGR00756">
    <property type="entry name" value="PPR"/>
    <property type="match status" value="2"/>
</dbReference>
<dbReference type="AlphaFoldDB" id="A0AAV0IPE4"/>
<accession>A0AAV0IPE4</accession>
<dbReference type="InterPro" id="IPR046848">
    <property type="entry name" value="E_motif"/>
</dbReference>
<dbReference type="PANTHER" id="PTHR47926">
    <property type="entry name" value="PENTATRICOPEPTIDE REPEAT-CONTAINING PROTEIN"/>
    <property type="match status" value="1"/>
</dbReference>
<evidence type="ECO:0000256" key="1">
    <source>
        <dbReference type="ARBA" id="ARBA00022737"/>
    </source>
</evidence>
<organism evidence="3 4">
    <name type="scientific">Linum tenue</name>
    <dbReference type="NCBI Taxonomy" id="586396"/>
    <lineage>
        <taxon>Eukaryota</taxon>
        <taxon>Viridiplantae</taxon>
        <taxon>Streptophyta</taxon>
        <taxon>Embryophyta</taxon>
        <taxon>Tracheophyta</taxon>
        <taxon>Spermatophyta</taxon>
        <taxon>Magnoliopsida</taxon>
        <taxon>eudicotyledons</taxon>
        <taxon>Gunneridae</taxon>
        <taxon>Pentapetalae</taxon>
        <taxon>rosids</taxon>
        <taxon>fabids</taxon>
        <taxon>Malpighiales</taxon>
        <taxon>Linaceae</taxon>
        <taxon>Linum</taxon>
    </lineage>
</organism>
<feature type="repeat" description="PPR" evidence="2">
    <location>
        <begin position="41"/>
        <end position="75"/>
    </location>
</feature>
<dbReference type="Pfam" id="PF01535">
    <property type="entry name" value="PPR"/>
    <property type="match status" value="2"/>
</dbReference>